<accession>A0A1E3A4T4</accession>
<reference evidence="2 3" key="1">
    <citation type="submission" date="2016-07" db="EMBL/GenBank/DDBJ databases">
        <title>Characterization of isolates of Eisenbergiella tayi derived from blood cultures, using whole genome sequencing.</title>
        <authorList>
            <person name="Burdz T."/>
            <person name="Wiebe D."/>
            <person name="Huynh C."/>
            <person name="Bernard K."/>
        </authorList>
    </citation>
    <scope>NUCLEOTIDE SEQUENCE [LARGE SCALE GENOMIC DNA]</scope>
    <source>
        <strain evidence="2 3">NML 110608</strain>
    </source>
</reference>
<comment type="caution">
    <text evidence="2">The sequence shown here is derived from an EMBL/GenBank/DDBJ whole genome shotgun (WGS) entry which is preliminary data.</text>
</comment>
<dbReference type="RefSeq" id="WP_069153875.1">
    <property type="nucleotide sequence ID" value="NZ_MCGH01000003.1"/>
</dbReference>
<name>A0A1E3A4T4_9FIRM</name>
<feature type="signal peptide" evidence="1">
    <location>
        <begin position="1"/>
        <end position="24"/>
    </location>
</feature>
<evidence type="ECO:0000256" key="1">
    <source>
        <dbReference type="SAM" id="SignalP"/>
    </source>
</evidence>
<protein>
    <submittedName>
        <fullName evidence="2">Uncharacterized protein</fullName>
    </submittedName>
</protein>
<feature type="chain" id="PRO_5009122684" evidence="1">
    <location>
        <begin position="25"/>
        <end position="156"/>
    </location>
</feature>
<dbReference type="Proteomes" id="UP000094067">
    <property type="component" value="Unassembled WGS sequence"/>
</dbReference>
<sequence>MGKKCLTLLLVMCIFLNFPMKINAAEIMEYNSDIQVLSKSVVSESHTRSIEPFLYDCELAIGIAKNGIGVEYTTLCSTVASEIGIKDAVLQEKTLLGWRDIPIKDYCKYDEQICVGAVVYIKAEPGKTYRVYCTHYAIVDDVELTLYNYTDEIVYN</sequence>
<organism evidence="2 3">
    <name type="scientific">Eisenbergiella tayi</name>
    <dbReference type="NCBI Taxonomy" id="1432052"/>
    <lineage>
        <taxon>Bacteria</taxon>
        <taxon>Bacillati</taxon>
        <taxon>Bacillota</taxon>
        <taxon>Clostridia</taxon>
        <taxon>Lachnospirales</taxon>
        <taxon>Lachnospiraceae</taxon>
        <taxon>Eisenbergiella</taxon>
    </lineage>
</organism>
<dbReference type="AlphaFoldDB" id="A0A1E3A4T4"/>
<keyword evidence="1" id="KW-0732">Signal</keyword>
<gene>
    <name evidence="2" type="ORF">BEI61_04197</name>
</gene>
<evidence type="ECO:0000313" key="3">
    <source>
        <dbReference type="Proteomes" id="UP000094067"/>
    </source>
</evidence>
<evidence type="ECO:0000313" key="2">
    <source>
        <dbReference type="EMBL" id="ODM03401.1"/>
    </source>
</evidence>
<dbReference type="EMBL" id="MCGH01000003">
    <property type="protein sequence ID" value="ODM03401.1"/>
    <property type="molecule type" value="Genomic_DNA"/>
</dbReference>
<proteinExistence type="predicted"/>